<evidence type="ECO:0000256" key="7">
    <source>
        <dbReference type="ARBA" id="ARBA00023212"/>
    </source>
</evidence>
<dbReference type="GO" id="GO:0060271">
    <property type="term" value="P:cilium assembly"/>
    <property type="evidence" value="ECO:0007669"/>
    <property type="project" value="TreeGrafter"/>
</dbReference>
<evidence type="ECO:0000256" key="3">
    <source>
        <dbReference type="ARBA" id="ARBA00022598"/>
    </source>
</evidence>
<dbReference type="AlphaFoldDB" id="A0A6P7Y8I1"/>
<dbReference type="FunFam" id="3.30.470.20:FF:000032">
    <property type="entry name" value="tubulin monoglycylase TTLL3 isoform X2"/>
    <property type="match status" value="1"/>
</dbReference>
<evidence type="ECO:0000256" key="8">
    <source>
        <dbReference type="ARBA" id="ARBA00048944"/>
    </source>
</evidence>
<dbReference type="GO" id="GO:0003341">
    <property type="term" value="P:cilium movement"/>
    <property type="evidence" value="ECO:0007669"/>
    <property type="project" value="TreeGrafter"/>
</dbReference>
<evidence type="ECO:0000256" key="4">
    <source>
        <dbReference type="ARBA" id="ARBA00022741"/>
    </source>
</evidence>
<dbReference type="Proteomes" id="UP000515156">
    <property type="component" value="Chromosome 6"/>
</dbReference>
<keyword evidence="7" id="KW-0206">Cytoskeleton</keyword>
<organism evidence="10 11">
    <name type="scientific">Microcaecilia unicolor</name>
    <dbReference type="NCBI Taxonomy" id="1415580"/>
    <lineage>
        <taxon>Eukaryota</taxon>
        <taxon>Metazoa</taxon>
        <taxon>Chordata</taxon>
        <taxon>Craniata</taxon>
        <taxon>Vertebrata</taxon>
        <taxon>Euteleostomi</taxon>
        <taxon>Amphibia</taxon>
        <taxon>Gymnophiona</taxon>
        <taxon>Siphonopidae</taxon>
        <taxon>Microcaecilia</taxon>
    </lineage>
</organism>
<comment type="catalytic activity">
    <reaction evidence="8">
        <text>L-glutamyl-[protein] + glycine + ATP = glycyl-L-glutamyl-[protein] + ADP + phosphate + H(+)</text>
        <dbReference type="Rhea" id="RHEA:67180"/>
        <dbReference type="Rhea" id="RHEA-COMP:10208"/>
        <dbReference type="Rhea" id="RHEA-COMP:17207"/>
        <dbReference type="ChEBI" id="CHEBI:15378"/>
        <dbReference type="ChEBI" id="CHEBI:29973"/>
        <dbReference type="ChEBI" id="CHEBI:30616"/>
        <dbReference type="ChEBI" id="CHEBI:43474"/>
        <dbReference type="ChEBI" id="CHEBI:57305"/>
        <dbReference type="ChEBI" id="CHEBI:167890"/>
        <dbReference type="ChEBI" id="CHEBI:456216"/>
    </reaction>
    <physiologicalReaction direction="left-to-right" evidence="8">
        <dbReference type="Rhea" id="RHEA:67181"/>
    </physiologicalReaction>
</comment>
<dbReference type="FunCoup" id="A0A6P7Y8I1">
    <property type="interactions" value="132"/>
</dbReference>
<keyword evidence="4" id="KW-0547">Nucleotide-binding</keyword>
<evidence type="ECO:0000313" key="11">
    <source>
        <dbReference type="RefSeq" id="XP_030061308.1"/>
    </source>
</evidence>
<dbReference type="GO" id="GO:0005930">
    <property type="term" value="C:axoneme"/>
    <property type="evidence" value="ECO:0007669"/>
    <property type="project" value="TreeGrafter"/>
</dbReference>
<evidence type="ECO:0000256" key="1">
    <source>
        <dbReference type="ARBA" id="ARBA00004611"/>
    </source>
</evidence>
<evidence type="ECO:0000256" key="9">
    <source>
        <dbReference type="SAM" id="MobiDB-lite"/>
    </source>
</evidence>
<feature type="compositionally biased region" description="Basic and acidic residues" evidence="9">
    <location>
        <begin position="23"/>
        <end position="62"/>
    </location>
</feature>
<evidence type="ECO:0000256" key="5">
    <source>
        <dbReference type="ARBA" id="ARBA00022840"/>
    </source>
</evidence>
<dbReference type="InParanoid" id="A0A6P7Y8I1"/>
<keyword evidence="6" id="KW-0966">Cell projection</keyword>
<feature type="compositionally biased region" description="Acidic residues" evidence="9">
    <location>
        <begin position="165"/>
        <end position="197"/>
    </location>
</feature>
<reference evidence="11" key="1">
    <citation type="submission" date="2025-08" db="UniProtKB">
        <authorList>
            <consortium name="RefSeq"/>
        </authorList>
    </citation>
    <scope>IDENTIFICATION</scope>
</reference>
<gene>
    <name evidence="11" type="primary">LOC115471675</name>
</gene>
<proteinExistence type="predicted"/>
<keyword evidence="2" id="KW-0963">Cytoplasm</keyword>
<dbReference type="KEGG" id="muo:115471675"/>
<dbReference type="GO" id="GO:0070736">
    <property type="term" value="F:protein-glycine ligase activity, initiating"/>
    <property type="evidence" value="ECO:0007669"/>
    <property type="project" value="TreeGrafter"/>
</dbReference>
<dbReference type="OrthoDB" id="202825at2759"/>
<dbReference type="PANTHER" id="PTHR45870">
    <property type="entry name" value="TUBULIN MONOGLYCYLASE TTLL3"/>
    <property type="match status" value="1"/>
</dbReference>
<accession>A0A6P7Y8I1</accession>
<dbReference type="Pfam" id="PF03133">
    <property type="entry name" value="TTL"/>
    <property type="match status" value="1"/>
</dbReference>
<dbReference type="InterPro" id="IPR051437">
    <property type="entry name" value="TTLL_monoglycylase"/>
</dbReference>
<dbReference type="PROSITE" id="PS51221">
    <property type="entry name" value="TTL"/>
    <property type="match status" value="1"/>
</dbReference>
<keyword evidence="6" id="KW-0969">Cilium</keyword>
<keyword evidence="10" id="KW-1185">Reference proteome</keyword>
<dbReference type="GO" id="GO:0015630">
    <property type="term" value="C:microtubule cytoskeleton"/>
    <property type="evidence" value="ECO:0007669"/>
    <property type="project" value="TreeGrafter"/>
</dbReference>
<feature type="region of interest" description="Disordered" evidence="9">
    <location>
        <begin position="146"/>
        <end position="199"/>
    </location>
</feature>
<dbReference type="GO" id="GO:0005524">
    <property type="term" value="F:ATP binding"/>
    <property type="evidence" value="ECO:0007669"/>
    <property type="project" value="UniProtKB-KW"/>
</dbReference>
<evidence type="ECO:0000256" key="6">
    <source>
        <dbReference type="ARBA" id="ARBA00022846"/>
    </source>
</evidence>
<feature type="compositionally biased region" description="Polar residues" evidence="9">
    <location>
        <begin position="314"/>
        <end position="325"/>
    </location>
</feature>
<keyword evidence="3" id="KW-0436">Ligase</keyword>
<dbReference type="RefSeq" id="XP_030061308.1">
    <property type="nucleotide sequence ID" value="XM_030205448.1"/>
</dbReference>
<evidence type="ECO:0000256" key="2">
    <source>
        <dbReference type="ARBA" id="ARBA00022490"/>
    </source>
</evidence>
<keyword evidence="5" id="KW-0067">ATP-binding</keyword>
<keyword evidence="6" id="KW-0282">Flagellum</keyword>
<feature type="region of interest" description="Disordered" evidence="9">
    <location>
        <begin position="1"/>
        <end position="102"/>
    </location>
</feature>
<dbReference type="PANTHER" id="PTHR45870:SF2">
    <property type="entry name" value="TUBULIN MONOGLYCYLASE TTLL3"/>
    <property type="match status" value="1"/>
</dbReference>
<dbReference type="InterPro" id="IPR004344">
    <property type="entry name" value="TTL/TTLL_fam"/>
</dbReference>
<sequence>MSNNKHPRRPTVTMVTKPIQTVKIEDKANARGEDDTKDKTDAAREQAGHGGKTDKNEERHPETPLQNAPPHKMNPGPGAEKHKQEGHTGPTSEGRLRKNNSIQIINIDRLKNAKLFVEKAVKQKKIFSIHGPYPVIRNSLRSRGWVEKKSPKVSKGVQKKKPVDEMNEENDDDTDDDDDDDDDDGEEDEERDDDPDGTYDLMSRLVRNEVAYFLWTTRRDSVDCRVLRKDQMINHYARAGSFTTKVGLCLNLRNLHWFDEADPDTFFPRCYRLGAEDEKQAFIEDFWLTAARSILKLVVQKSKETKASADQEPEQNQEILPQTSGLPEGKKAGKRKGGHVSSQLIEMALFASEEYLNSLEHEDIDTKKESTFNMTSAQWEKFLQSYYQVVHDSAIIEQSETCLKHCERVLEQLKAVTPQLNIEGVRNIWIVKPGAKSRGRGIICLDRLEEMLKLVDCNPTLVLDGKWVVQKYIEKPLLIFGTKFDLRQWFLVTDWNPLTVWFYRYSYIRFCTQPFSLDNLDTSIHLCNNSIQKHYINSQRRNPQVPADNMWSSEQFQDYLQQVGPKDVWSEVIIPGMKSAVLHAMQTAQDVVEFRKNSFELYGADFMFGEDFQPWLIEINASPTMAPSTAVTSKLCQNVQEDTIRVVIDRKHDRNCTTGAFELICKQPAVEVPQYLGINLLVEGATVKKPRILKPRNEDTVATAMIYSSQKCSSMPQPSKSFRTNTDSRNGQQITRKYNFTVATDLSWPIISKVSDCWRHQGDLRSKRATGKENRAKAEWKDDSIAAYIHRLRNPCRNQAEWQEERSLLYNTATIRTEEPIPEQQQLASPQFCNVSNPEKILSPRNSIRLQEIKDLKLSCTSFDRVEIQVRKQGKYTGPQDVPRMPCLFCKGSKSETDVTFQCSCSIFRRHLSRAPRLYIAKAPPLFKVQEEGEVLTARGIAILAPRMH</sequence>
<evidence type="ECO:0000313" key="10">
    <source>
        <dbReference type="Proteomes" id="UP000515156"/>
    </source>
</evidence>
<dbReference type="SUPFAM" id="SSF56059">
    <property type="entry name" value="Glutathione synthetase ATP-binding domain-like"/>
    <property type="match status" value="1"/>
</dbReference>
<dbReference type="Gene3D" id="3.30.470.20">
    <property type="entry name" value="ATP-grasp fold, B domain"/>
    <property type="match status" value="1"/>
</dbReference>
<comment type="subcellular location">
    <subcellularLocation>
        <location evidence="1">Cytoplasm</location>
        <location evidence="1">Cytoskeleton</location>
        <location evidence="1">Flagellum axoneme</location>
    </subcellularLocation>
</comment>
<name>A0A6P7Y8I1_9AMPH</name>
<feature type="region of interest" description="Disordered" evidence="9">
    <location>
        <begin position="305"/>
        <end position="337"/>
    </location>
</feature>
<dbReference type="GeneID" id="115471675"/>
<protein>
    <submittedName>
        <fullName evidence="11">Tubulin monoglycylase TTLL3-like isoform X1</fullName>
    </submittedName>
</protein>